<dbReference type="InterPro" id="IPR053002">
    <property type="entry name" value="Metalloproteinase_M10B"/>
</dbReference>
<dbReference type="GO" id="GO:0005737">
    <property type="term" value="C:cytoplasm"/>
    <property type="evidence" value="ECO:0007669"/>
    <property type="project" value="TreeGrafter"/>
</dbReference>
<dbReference type="AlphaFoldDB" id="A0A6A6A0A0"/>
<accession>A0A6A6A0A0</accession>
<sequence length="749" mass="82998">MKMVRNAETIRVTNVEDGEMVHQRCLLVIGEYQHIDEGEHYLSVKTTGANNIEAFPEQTWPIAAGNFKALVMLSPGLNKLELTHLRNDNLEATVNINVMYIPLLQNPPLHLAIMVAKDSPLLIDCPPHKARGISSAHSDLDAAVAKLRMTAYMWQAMTAEDLRSKGLGRRAFRFDEEWAQDTVSQVFSNAKHDESLDREGAMRSTAKVHIIRSEKTIKEIRNARVAQQNPNAGRKNGLFKYFMNALNEAGGPFETSARPVVAGLILDSHYSMSQNMILGHAALGCHNPEGISLGMFGSHLTYSWPRFMEEVTSCLTDAREPGNKVGNDNSECHTMWEACTVGQGAHLHEVGHAFGSPHRPGIMERGYAQDWPKNFVTKTGYCGHLKVQGVTVCEDTPNNARWNLVDALAFRLLPHFHLPTDPVMTVEERKATPTAEAENESGDEDELNTILAISSLGGIARVSFNDREEAKPTSIAPIAKLRYTRGQLEKRFDRTEPLHLKIVGFNGRETTVKDVWKLLAIKSFVRIPGSSIRLSKRSVQASELRDDDRTTEWAQLLREKGPDGKIHRATSIDLRVGCIWDGGVVKYADGHVSHWGPMYSYNSIHRFGGHASEKIDLPPNVDIEYIEVHGGCDWGSDVLCGVRVHLADGTARGELNAHGEPSDVVRLEPKAGEVVVGFYGVSGGSFYGVREFGILTAPREVGITGLPEQAFELAELRNTAAVTEGDADEYHEEDEDEDDGEEDEEDEDE</sequence>
<dbReference type="PANTHER" id="PTHR21054:SF2">
    <property type="entry name" value="MIP04191P"/>
    <property type="match status" value="1"/>
</dbReference>
<protein>
    <recommendedName>
        <fullName evidence="4">Jacalin-type lectin domain-containing protein</fullName>
    </recommendedName>
</protein>
<dbReference type="RefSeq" id="XP_033518780.1">
    <property type="nucleotide sequence ID" value="XM_033665296.1"/>
</dbReference>
<reference evidence="2" key="1">
    <citation type="journal article" date="2020" name="Stud. Mycol.">
        <title>101 Dothideomycetes genomes: a test case for predicting lifestyles and emergence of pathogens.</title>
        <authorList>
            <person name="Haridas S."/>
            <person name="Albert R."/>
            <person name="Binder M."/>
            <person name="Bloem J."/>
            <person name="Labutti K."/>
            <person name="Salamov A."/>
            <person name="Andreopoulos B."/>
            <person name="Baker S."/>
            <person name="Barry K."/>
            <person name="Bills G."/>
            <person name="Bluhm B."/>
            <person name="Cannon C."/>
            <person name="Castanera R."/>
            <person name="Culley D."/>
            <person name="Daum C."/>
            <person name="Ezra D."/>
            <person name="Gonzalez J."/>
            <person name="Henrissat B."/>
            <person name="Kuo A."/>
            <person name="Liang C."/>
            <person name="Lipzen A."/>
            <person name="Lutzoni F."/>
            <person name="Magnuson J."/>
            <person name="Mondo S."/>
            <person name="Nolan M."/>
            <person name="Ohm R."/>
            <person name="Pangilinan J."/>
            <person name="Park H.-J."/>
            <person name="Ramirez L."/>
            <person name="Alfaro M."/>
            <person name="Sun H."/>
            <person name="Tritt A."/>
            <person name="Yoshinaga Y."/>
            <person name="Zwiers L.-H."/>
            <person name="Turgeon B."/>
            <person name="Goodwin S."/>
            <person name="Spatafora J."/>
            <person name="Crous P."/>
            <person name="Grigoriev I."/>
        </authorList>
    </citation>
    <scope>NUCLEOTIDE SEQUENCE</scope>
    <source>
        <strain evidence="2">CBS 119687</strain>
    </source>
</reference>
<evidence type="ECO:0008006" key="4">
    <source>
        <dbReference type="Google" id="ProtNLM"/>
    </source>
</evidence>
<name>A0A6A6A0A0_9PLEO</name>
<evidence type="ECO:0000313" key="3">
    <source>
        <dbReference type="Proteomes" id="UP000799771"/>
    </source>
</evidence>
<evidence type="ECO:0000256" key="1">
    <source>
        <dbReference type="SAM" id="MobiDB-lite"/>
    </source>
</evidence>
<dbReference type="PANTHER" id="PTHR21054">
    <property type="entry name" value="ZINC METALLOPROTEINASE-RELATED"/>
    <property type="match status" value="1"/>
</dbReference>
<feature type="compositionally biased region" description="Acidic residues" evidence="1">
    <location>
        <begin position="725"/>
        <end position="749"/>
    </location>
</feature>
<dbReference type="InterPro" id="IPR021917">
    <property type="entry name" value="Unchr_Zn-peptidase-like"/>
</dbReference>
<feature type="region of interest" description="Disordered" evidence="1">
    <location>
        <begin position="719"/>
        <end position="749"/>
    </location>
</feature>
<dbReference type="Pfam" id="PF12044">
    <property type="entry name" value="Metallopep"/>
    <property type="match status" value="1"/>
</dbReference>
<gene>
    <name evidence="2" type="ORF">P153DRAFT_326536</name>
</gene>
<proteinExistence type="predicted"/>
<dbReference type="OrthoDB" id="74460at2759"/>
<dbReference type="EMBL" id="ML977519">
    <property type="protein sequence ID" value="KAF2124387.1"/>
    <property type="molecule type" value="Genomic_DNA"/>
</dbReference>
<dbReference type="Proteomes" id="UP000799771">
    <property type="component" value="Unassembled WGS sequence"/>
</dbReference>
<dbReference type="GeneID" id="54405728"/>
<organism evidence="2 3">
    <name type="scientific">Dothidotthia symphoricarpi CBS 119687</name>
    <dbReference type="NCBI Taxonomy" id="1392245"/>
    <lineage>
        <taxon>Eukaryota</taxon>
        <taxon>Fungi</taxon>
        <taxon>Dikarya</taxon>
        <taxon>Ascomycota</taxon>
        <taxon>Pezizomycotina</taxon>
        <taxon>Dothideomycetes</taxon>
        <taxon>Pleosporomycetidae</taxon>
        <taxon>Pleosporales</taxon>
        <taxon>Dothidotthiaceae</taxon>
        <taxon>Dothidotthia</taxon>
    </lineage>
</organism>
<keyword evidence="3" id="KW-1185">Reference proteome</keyword>
<evidence type="ECO:0000313" key="2">
    <source>
        <dbReference type="EMBL" id="KAF2124387.1"/>
    </source>
</evidence>